<name>A0A167CAZ0_METRR</name>
<accession>A0A167CAZ0</accession>
<proteinExistence type="predicted"/>
<reference evidence="3 4" key="1">
    <citation type="journal article" date="2016" name="Genome Biol. Evol.">
        <title>Divergent and convergent evolution of fungal pathogenicity.</title>
        <authorList>
            <person name="Shang Y."/>
            <person name="Xiao G."/>
            <person name="Zheng P."/>
            <person name="Cen K."/>
            <person name="Zhan S."/>
            <person name="Wang C."/>
        </authorList>
    </citation>
    <scope>NUCLEOTIDE SEQUENCE [LARGE SCALE GENOMIC DNA]</scope>
    <source>
        <strain evidence="3 4">RCEF 4871</strain>
    </source>
</reference>
<feature type="region of interest" description="Disordered" evidence="2">
    <location>
        <begin position="422"/>
        <end position="446"/>
    </location>
</feature>
<dbReference type="OrthoDB" id="4800057at2759"/>
<gene>
    <name evidence="3" type="ORF">NOR_05566</name>
</gene>
<evidence type="ECO:0000313" key="4">
    <source>
        <dbReference type="Proteomes" id="UP000243498"/>
    </source>
</evidence>
<keyword evidence="1" id="KW-0175">Coiled coil</keyword>
<feature type="region of interest" description="Disordered" evidence="2">
    <location>
        <begin position="354"/>
        <end position="382"/>
    </location>
</feature>
<feature type="coiled-coil region" evidence="1">
    <location>
        <begin position="53"/>
        <end position="87"/>
    </location>
</feature>
<feature type="compositionally biased region" description="Polar residues" evidence="2">
    <location>
        <begin position="664"/>
        <end position="680"/>
    </location>
</feature>
<evidence type="ECO:0000256" key="1">
    <source>
        <dbReference type="SAM" id="Coils"/>
    </source>
</evidence>
<feature type="compositionally biased region" description="Polar residues" evidence="2">
    <location>
        <begin position="644"/>
        <end position="654"/>
    </location>
</feature>
<dbReference type="AlphaFoldDB" id="A0A167CAZ0"/>
<dbReference type="EMBL" id="AZHC01000017">
    <property type="protein sequence ID" value="OAA40984.1"/>
    <property type="molecule type" value="Genomic_DNA"/>
</dbReference>
<evidence type="ECO:0000313" key="3">
    <source>
        <dbReference type="EMBL" id="OAA40984.1"/>
    </source>
</evidence>
<dbReference type="STRING" id="1081105.A0A167CAZ0"/>
<sequence length="899" mass="103087">MEVVDTLPPEEQRSVWDETERNFWHKFDNQNDDSRKEAEFRYRLMESKMRADLDTLTLERTKLTERQARLQRESRQVEEELARNVKEYDDKVTGLSTSEQDYRQSEHDRLEKQSKIGKSMEKFFRIKRGEDPNAPSERDRDHLREVLRNSTRTRCVRDQDHDAARPEALEHAKQAARTTQAMAPLKFTPLPLVSRGPSNALVDIVDFDGHVIGSVKRTDPWNQWVDAIQDLPIKQKVKIRRGRKFTTDHLATIYDRSEAKGVKWLACMIQATGEIQPRRCHSCDKNQGAFDECIVLGGPLFQKCGNCEWNRQGCHMPALHKSANRASRYEQMQSPDAGGKEPEQLAFRIPPANQLHQTARPHPIREAELSRSSGPGNGSPILSEAVQMLTPKENRDHSLPSSNFATLSSFVSANFRSRASSQDISTPFAQSVENSPQPGGLHLPPPSEITRKNLVLRHNGTVYTYPECVEGVPLVKIDETHPYWDSRWPPVRSIIEPQLELWKGKHADSLERKAKGEGGSSKFQNGRQVNRGQKILEFLQDGEISPYQLLSKEYTHTGKGTITAYDTLFRMCETLGELAKYRLDISPVEWLRHRLHELILEKGSSFNYSKIMHDFYHDPKLASLRSKNGYKSIGRPSGYKAGQTMGNDHNSTAQRGMKKRKSLHSQTDTPRATPSSSHSPPMNHVHEDYGRSPLMSNAAPYSTDHPINAPIPKRLKPLSPVSAQPNDEFYTDDISDTDSCSGASLQTLDWRIYQVKNRLFTSSTEVTQYWHWKEDKRLFEHQVLRDMNPVTWGVFRTPIDFDIPLDDITQVDWNIDALQVHFVMSRFGSRVAKQDGKPIGDIMAAFKRETTMRRFLNYCRQRRLKLVKVTADEIEQRWGNVQSERLPNSDEEASPAFRE</sequence>
<comment type="caution">
    <text evidence="3">The sequence shown here is derived from an EMBL/GenBank/DDBJ whole genome shotgun (WGS) entry which is preliminary data.</text>
</comment>
<feature type="compositionally biased region" description="Polar residues" evidence="2">
    <location>
        <begin position="422"/>
        <end position="437"/>
    </location>
</feature>
<dbReference type="Pfam" id="PF12511">
    <property type="entry name" value="DUF3716"/>
    <property type="match status" value="1"/>
</dbReference>
<evidence type="ECO:0000256" key="2">
    <source>
        <dbReference type="SAM" id="MobiDB-lite"/>
    </source>
</evidence>
<dbReference type="InterPro" id="IPR022190">
    <property type="entry name" value="DUF3716"/>
</dbReference>
<feature type="region of interest" description="Disordered" evidence="2">
    <location>
        <begin position="632"/>
        <end position="703"/>
    </location>
</feature>
<keyword evidence="4" id="KW-1185">Reference proteome</keyword>
<organism evidence="3 4">
    <name type="scientific">Metarhizium rileyi (strain RCEF 4871)</name>
    <name type="common">Nomuraea rileyi</name>
    <dbReference type="NCBI Taxonomy" id="1649241"/>
    <lineage>
        <taxon>Eukaryota</taxon>
        <taxon>Fungi</taxon>
        <taxon>Dikarya</taxon>
        <taxon>Ascomycota</taxon>
        <taxon>Pezizomycotina</taxon>
        <taxon>Sordariomycetes</taxon>
        <taxon>Hypocreomycetidae</taxon>
        <taxon>Hypocreales</taxon>
        <taxon>Clavicipitaceae</taxon>
        <taxon>Metarhizium</taxon>
    </lineage>
</organism>
<dbReference type="Proteomes" id="UP000243498">
    <property type="component" value="Unassembled WGS sequence"/>
</dbReference>
<protein>
    <submittedName>
        <fullName evidence="3">Uncharacterized protein</fullName>
    </submittedName>
</protein>
<dbReference type="OMA" id="PSHPYWD"/>